<dbReference type="EC" id="1.-.-.-" evidence="11"/>
<keyword evidence="8" id="KW-0411">Iron-sulfur</keyword>
<keyword evidence="11" id="KW-0223">Dioxygenase</keyword>
<gene>
    <name evidence="11" type="primary">yeaX</name>
    <name evidence="11" type="ORF">BN2475_310035</name>
</gene>
<dbReference type="InterPro" id="IPR036010">
    <property type="entry name" value="2Fe-2S_ferredoxin-like_sf"/>
</dbReference>
<dbReference type="AlphaFoldDB" id="A0A1N7S285"/>
<dbReference type="STRING" id="1247936.BN2475_310035"/>
<dbReference type="InterPro" id="IPR039261">
    <property type="entry name" value="FNR_nucleotide-bd"/>
</dbReference>
<keyword evidence="5" id="KW-0479">Metal-binding</keyword>
<dbReference type="InterPro" id="IPR054582">
    <property type="entry name" value="DmmA-like_N"/>
</dbReference>
<dbReference type="GO" id="GO:0051537">
    <property type="term" value="F:2 iron, 2 sulfur cluster binding"/>
    <property type="evidence" value="ECO:0007669"/>
    <property type="project" value="UniProtKB-KW"/>
</dbReference>
<proteinExistence type="predicted"/>
<keyword evidence="3" id="KW-0288">FMN</keyword>
<evidence type="ECO:0000256" key="7">
    <source>
        <dbReference type="ARBA" id="ARBA00023004"/>
    </source>
</evidence>
<protein>
    <submittedName>
        <fullName evidence="11">Putative dioxygenase subunit beta YeaX</fullName>
        <ecNumber evidence="11">1.-.-.-</ecNumber>
    </submittedName>
</protein>
<dbReference type="InterPro" id="IPR001041">
    <property type="entry name" value="2Fe-2S_ferredoxin-type"/>
</dbReference>
<dbReference type="SUPFAM" id="SSF63380">
    <property type="entry name" value="Riboflavin synthase domain-like"/>
    <property type="match status" value="1"/>
</dbReference>
<dbReference type="GO" id="GO:0046872">
    <property type="term" value="F:metal ion binding"/>
    <property type="evidence" value="ECO:0007669"/>
    <property type="project" value="UniProtKB-KW"/>
</dbReference>
<dbReference type="SUPFAM" id="SSF54292">
    <property type="entry name" value="2Fe-2S ferredoxin-like"/>
    <property type="match status" value="1"/>
</dbReference>
<dbReference type="InterPro" id="IPR006058">
    <property type="entry name" value="2Fe2S_fd_BS"/>
</dbReference>
<dbReference type="PANTHER" id="PTHR47354">
    <property type="entry name" value="NADH OXIDOREDUCTASE HCR"/>
    <property type="match status" value="1"/>
</dbReference>
<evidence type="ECO:0000256" key="2">
    <source>
        <dbReference type="ARBA" id="ARBA00022630"/>
    </source>
</evidence>
<keyword evidence="4" id="KW-0001">2Fe-2S</keyword>
<sequence length="319" mass="34016">MNGPKAIPVRVERVESITADIRRFTLVSADGGGSLPAYSAGSHVVVTMHGDARTWRNAYSLTKPAGARDAYQIMVRRVAASRGGSAFMHTQVHEGTQLEISMPSNFFPLARRAAKHVIVAGGIGITPFLSMLPELAASRACVEMHLCCRPEDAEALQALIDERIAGNVTVYTDLQDAETRFGSMLAAQPPGTHLYTCGPSGLMEGLAQVARSLGWPDSHFHQESFGGASHGEPFVAVLAKSGCEVAVGAHQSLLEALEAAGIDVPYMCRGGACGTCTLEVLEGEPEHRDFFQSAAERATNCNVLPCVSRARSERLVLNI</sequence>
<feature type="domain" description="FAD-binding FR-type" evidence="10">
    <location>
        <begin position="4"/>
        <end position="110"/>
    </location>
</feature>
<keyword evidence="7" id="KW-0408">Iron</keyword>
<dbReference type="CDD" id="cd00207">
    <property type="entry name" value="fer2"/>
    <property type="match status" value="1"/>
</dbReference>
<dbReference type="Gene3D" id="3.40.50.80">
    <property type="entry name" value="Nucleotide-binding domain of ferredoxin-NADP reductase (FNR) module"/>
    <property type="match status" value="1"/>
</dbReference>
<dbReference type="EMBL" id="CYGX02000031">
    <property type="protein sequence ID" value="SIT41444.1"/>
    <property type="molecule type" value="Genomic_DNA"/>
</dbReference>
<dbReference type="OrthoDB" id="544091at2"/>
<evidence type="ECO:0000256" key="8">
    <source>
        <dbReference type="ARBA" id="ARBA00023014"/>
    </source>
</evidence>
<keyword evidence="6 11" id="KW-0560">Oxidoreductase</keyword>
<organism evidence="11 12">
    <name type="scientific">Paraburkholderia ribeironis</name>
    <dbReference type="NCBI Taxonomy" id="1247936"/>
    <lineage>
        <taxon>Bacteria</taxon>
        <taxon>Pseudomonadati</taxon>
        <taxon>Pseudomonadota</taxon>
        <taxon>Betaproteobacteria</taxon>
        <taxon>Burkholderiales</taxon>
        <taxon>Burkholderiaceae</taxon>
        <taxon>Paraburkholderia</taxon>
    </lineage>
</organism>
<evidence type="ECO:0000256" key="3">
    <source>
        <dbReference type="ARBA" id="ARBA00022643"/>
    </source>
</evidence>
<dbReference type="InterPro" id="IPR017927">
    <property type="entry name" value="FAD-bd_FR_type"/>
</dbReference>
<dbReference type="InterPro" id="IPR012675">
    <property type="entry name" value="Beta-grasp_dom_sf"/>
</dbReference>
<dbReference type="Pfam" id="PF00111">
    <property type="entry name" value="Fer2"/>
    <property type="match status" value="1"/>
</dbReference>
<feature type="domain" description="2Fe-2S ferredoxin-type" evidence="9">
    <location>
        <begin position="233"/>
        <end position="319"/>
    </location>
</feature>
<dbReference type="PROSITE" id="PS00197">
    <property type="entry name" value="2FE2S_FER_1"/>
    <property type="match status" value="1"/>
</dbReference>
<evidence type="ECO:0000256" key="4">
    <source>
        <dbReference type="ARBA" id="ARBA00022714"/>
    </source>
</evidence>
<dbReference type="PRINTS" id="PR00409">
    <property type="entry name" value="PHDIOXRDTASE"/>
</dbReference>
<dbReference type="PROSITE" id="PS51384">
    <property type="entry name" value="FAD_FR"/>
    <property type="match status" value="1"/>
</dbReference>
<dbReference type="Proteomes" id="UP000187012">
    <property type="component" value="Unassembled WGS sequence"/>
</dbReference>
<keyword evidence="12" id="KW-1185">Reference proteome</keyword>
<keyword evidence="2" id="KW-0285">Flavoprotein</keyword>
<evidence type="ECO:0000259" key="10">
    <source>
        <dbReference type="PROSITE" id="PS51384"/>
    </source>
</evidence>
<evidence type="ECO:0000313" key="12">
    <source>
        <dbReference type="Proteomes" id="UP000187012"/>
    </source>
</evidence>
<dbReference type="SUPFAM" id="SSF52343">
    <property type="entry name" value="Ferredoxin reductase-like, C-terminal NADP-linked domain"/>
    <property type="match status" value="1"/>
</dbReference>
<evidence type="ECO:0000256" key="5">
    <source>
        <dbReference type="ARBA" id="ARBA00022723"/>
    </source>
</evidence>
<dbReference type="GO" id="GO:0051213">
    <property type="term" value="F:dioxygenase activity"/>
    <property type="evidence" value="ECO:0007669"/>
    <property type="project" value="UniProtKB-KW"/>
</dbReference>
<dbReference type="InterPro" id="IPR017938">
    <property type="entry name" value="Riboflavin_synthase-like_b-brl"/>
</dbReference>
<reference evidence="11 12" key="1">
    <citation type="submission" date="2016-12" db="EMBL/GenBank/DDBJ databases">
        <authorList>
            <person name="Song W.-J."/>
            <person name="Kurnit D.M."/>
        </authorList>
    </citation>
    <scope>NUCLEOTIDE SEQUENCE [LARGE SCALE GENOMIC DNA]</scope>
    <source>
        <strain evidence="11 12">STM7296</strain>
    </source>
</reference>
<comment type="cofactor">
    <cofactor evidence="1">
        <name>FMN</name>
        <dbReference type="ChEBI" id="CHEBI:58210"/>
    </cofactor>
</comment>
<dbReference type="Gene3D" id="2.40.30.10">
    <property type="entry name" value="Translation factors"/>
    <property type="match status" value="1"/>
</dbReference>
<name>A0A1N7S285_9BURK</name>
<evidence type="ECO:0000313" key="11">
    <source>
        <dbReference type="EMBL" id="SIT41444.1"/>
    </source>
</evidence>
<dbReference type="PANTHER" id="PTHR47354:SF1">
    <property type="entry name" value="CARNITINE MONOOXYGENASE REDUCTASE SUBUNIT"/>
    <property type="match status" value="1"/>
</dbReference>
<dbReference type="Pfam" id="PF22290">
    <property type="entry name" value="DmmA-like_N"/>
    <property type="match status" value="1"/>
</dbReference>
<evidence type="ECO:0000256" key="1">
    <source>
        <dbReference type="ARBA" id="ARBA00001917"/>
    </source>
</evidence>
<dbReference type="PROSITE" id="PS51085">
    <property type="entry name" value="2FE2S_FER_2"/>
    <property type="match status" value="1"/>
</dbReference>
<accession>A0A1N7S285</accession>
<dbReference type="CDD" id="cd06185">
    <property type="entry name" value="PDR_like"/>
    <property type="match status" value="1"/>
</dbReference>
<evidence type="ECO:0000259" key="9">
    <source>
        <dbReference type="PROSITE" id="PS51085"/>
    </source>
</evidence>
<dbReference type="InterPro" id="IPR050415">
    <property type="entry name" value="MRET"/>
</dbReference>
<evidence type="ECO:0000256" key="6">
    <source>
        <dbReference type="ARBA" id="ARBA00023002"/>
    </source>
</evidence>
<dbReference type="Gene3D" id="3.10.20.30">
    <property type="match status" value="1"/>
</dbReference>